<feature type="non-terminal residue" evidence="2">
    <location>
        <position position="75"/>
    </location>
</feature>
<accession>A0A061RS57</accession>
<dbReference type="AlphaFoldDB" id="A0A061RS57"/>
<evidence type="ECO:0000256" key="1">
    <source>
        <dbReference type="SAM" id="MobiDB-lite"/>
    </source>
</evidence>
<gene>
    <name evidence="2" type="ORF">TSPGSL018_24982</name>
</gene>
<name>A0A061RS57_9CHLO</name>
<proteinExistence type="predicted"/>
<dbReference type="EMBL" id="GBEZ01010939">
    <property type="protein sequence ID" value="JAC74793.1"/>
    <property type="molecule type" value="Transcribed_RNA"/>
</dbReference>
<reference evidence="2" key="1">
    <citation type="submission" date="2014-05" db="EMBL/GenBank/DDBJ databases">
        <title>The transcriptome of the halophilic microalga Tetraselmis sp. GSL018 isolated from the Great Salt Lake, Utah.</title>
        <authorList>
            <person name="Jinkerson R.E."/>
            <person name="D'Adamo S."/>
            <person name="Posewitz M.C."/>
        </authorList>
    </citation>
    <scope>NUCLEOTIDE SEQUENCE</scope>
    <source>
        <strain evidence="2">GSL018</strain>
    </source>
</reference>
<evidence type="ECO:0000313" key="2">
    <source>
        <dbReference type="EMBL" id="JAC74793.1"/>
    </source>
</evidence>
<feature type="region of interest" description="Disordered" evidence="1">
    <location>
        <begin position="44"/>
        <end position="75"/>
    </location>
</feature>
<sequence length="75" mass="7852">GLLSGPCDRSRTKDSSASHFVAACYVHRAEAAAAALRASVAARLTPERIDSPPPRVLPDAARLPPRSAEQMGRSG</sequence>
<protein>
    <submittedName>
        <fullName evidence="2">Uncharacterized protein</fullName>
    </submittedName>
</protein>
<feature type="non-terminal residue" evidence="2">
    <location>
        <position position="1"/>
    </location>
</feature>
<organism evidence="2">
    <name type="scientific">Tetraselmis sp. GSL018</name>
    <dbReference type="NCBI Taxonomy" id="582737"/>
    <lineage>
        <taxon>Eukaryota</taxon>
        <taxon>Viridiplantae</taxon>
        <taxon>Chlorophyta</taxon>
        <taxon>core chlorophytes</taxon>
        <taxon>Chlorodendrophyceae</taxon>
        <taxon>Chlorodendrales</taxon>
        <taxon>Chlorodendraceae</taxon>
        <taxon>Tetraselmis</taxon>
    </lineage>
</organism>